<dbReference type="AlphaFoldDB" id="A0A0S4IV58"/>
<feature type="domain" description="DNA2/NAM7 helicase helicase" evidence="8">
    <location>
        <begin position="298"/>
        <end position="355"/>
    </location>
</feature>
<dbReference type="OrthoDB" id="6513042at2759"/>
<name>A0A0S4IV58_BODSA</name>
<protein>
    <submittedName>
        <fullName evidence="10">Uncharacterized protein</fullName>
    </submittedName>
</protein>
<gene>
    <name evidence="10" type="ORF">BSAL_68260</name>
</gene>
<evidence type="ECO:0000256" key="3">
    <source>
        <dbReference type="ARBA" id="ARBA00022490"/>
    </source>
</evidence>
<feature type="domain" description="Helicase MOV-10-like beta-barrel" evidence="9">
    <location>
        <begin position="160"/>
        <end position="236"/>
    </location>
</feature>
<evidence type="ECO:0000256" key="7">
    <source>
        <dbReference type="ARBA" id="ARBA00022840"/>
    </source>
</evidence>
<accession>A0A0S4IV58</accession>
<dbReference type="GO" id="GO:0005524">
    <property type="term" value="F:ATP binding"/>
    <property type="evidence" value="ECO:0007669"/>
    <property type="project" value="UniProtKB-KW"/>
</dbReference>
<keyword evidence="3" id="KW-0963">Cytoplasm</keyword>
<dbReference type="PANTHER" id="PTHR45418:SF1">
    <property type="entry name" value="CANCER_TESTIS ANTIGEN 55"/>
    <property type="match status" value="1"/>
</dbReference>
<dbReference type="GO" id="GO:0004386">
    <property type="term" value="F:helicase activity"/>
    <property type="evidence" value="ECO:0007669"/>
    <property type="project" value="UniProtKB-KW"/>
</dbReference>
<evidence type="ECO:0000313" key="10">
    <source>
        <dbReference type="EMBL" id="CUF97287.1"/>
    </source>
</evidence>
<evidence type="ECO:0000256" key="4">
    <source>
        <dbReference type="ARBA" id="ARBA00022741"/>
    </source>
</evidence>
<dbReference type="GO" id="GO:0005737">
    <property type="term" value="C:cytoplasm"/>
    <property type="evidence" value="ECO:0007669"/>
    <property type="project" value="UniProtKB-SubCell"/>
</dbReference>
<comment type="similarity">
    <text evidence="2">Belongs to the DNA2/NAM7 helicase family. SDE3 subfamily.</text>
</comment>
<dbReference type="InterPro" id="IPR027417">
    <property type="entry name" value="P-loop_NTPase"/>
</dbReference>
<keyword evidence="4" id="KW-0547">Nucleotide-binding</keyword>
<keyword evidence="5" id="KW-0378">Hydrolase</keyword>
<proteinExistence type="inferred from homology"/>
<dbReference type="PANTHER" id="PTHR45418">
    <property type="entry name" value="CANCER/TESTIS ANTIGEN 55"/>
    <property type="match status" value="1"/>
</dbReference>
<evidence type="ECO:0000256" key="5">
    <source>
        <dbReference type="ARBA" id="ARBA00022801"/>
    </source>
</evidence>
<evidence type="ECO:0000256" key="2">
    <source>
        <dbReference type="ARBA" id="ARBA00005601"/>
    </source>
</evidence>
<dbReference type="SUPFAM" id="SSF52540">
    <property type="entry name" value="P-loop containing nucleoside triphosphate hydrolases"/>
    <property type="match status" value="1"/>
</dbReference>
<dbReference type="EMBL" id="CYKH01000467">
    <property type="protein sequence ID" value="CUF97287.1"/>
    <property type="molecule type" value="Genomic_DNA"/>
</dbReference>
<evidence type="ECO:0000313" key="11">
    <source>
        <dbReference type="Proteomes" id="UP000051952"/>
    </source>
</evidence>
<evidence type="ECO:0000259" key="9">
    <source>
        <dbReference type="Pfam" id="PF21634"/>
    </source>
</evidence>
<dbReference type="Pfam" id="PF21634">
    <property type="entry name" value="MOV-10_beta-barrel"/>
    <property type="match status" value="1"/>
</dbReference>
<dbReference type="Gene3D" id="3.40.50.300">
    <property type="entry name" value="P-loop containing nucleotide triphosphate hydrolases"/>
    <property type="match status" value="1"/>
</dbReference>
<evidence type="ECO:0000259" key="8">
    <source>
        <dbReference type="Pfam" id="PF13086"/>
    </source>
</evidence>
<dbReference type="Proteomes" id="UP000051952">
    <property type="component" value="Unassembled WGS sequence"/>
</dbReference>
<keyword evidence="7" id="KW-0067">ATP-binding</keyword>
<evidence type="ECO:0000256" key="1">
    <source>
        <dbReference type="ARBA" id="ARBA00004496"/>
    </source>
</evidence>
<sequence>MAPNNRYPDRVRTVMCRNAAAGIYCRHREERNDCWYAHSHDELRCVSFSRWGRCDTVYCTRIHLHVNNTSRPHDGALEWGSPPLFHKPNFFIKLQPRALPTELARLMPDYDLFTLRHSRFQAAGVCRQLLASISDAQQKLHFQQFVEELFTHIDLNSYAQQNATVRATGRGLYAFPVPGLAENRPSVLRGDRVHFYVYEMNRWVGGFVHFANLDELVVALPSSIRLGDSFRANVHFTFSRTQELVRHQAIDDYTRVFLSASQFEMVNDEARWSPLGVCQNGADNIHLKARLEALTTQQRLVADRFVEGRRRGILLWGPPGTGKTTTLVAAIAALLSADPSFRILVATPPNSRRDDDCTLVSGYYIIDHHTLI</sequence>
<keyword evidence="6" id="KW-0347">Helicase</keyword>
<dbReference type="GO" id="GO:0016787">
    <property type="term" value="F:hydrolase activity"/>
    <property type="evidence" value="ECO:0007669"/>
    <property type="project" value="UniProtKB-KW"/>
</dbReference>
<reference evidence="11" key="1">
    <citation type="submission" date="2015-09" db="EMBL/GenBank/DDBJ databases">
        <authorList>
            <consortium name="Pathogen Informatics"/>
        </authorList>
    </citation>
    <scope>NUCLEOTIDE SEQUENCE [LARGE SCALE GENOMIC DNA]</scope>
    <source>
        <strain evidence="11">Lake Konstanz</strain>
    </source>
</reference>
<dbReference type="Pfam" id="PF13086">
    <property type="entry name" value="AAA_11"/>
    <property type="match status" value="1"/>
</dbReference>
<keyword evidence="11" id="KW-1185">Reference proteome</keyword>
<comment type="subcellular location">
    <subcellularLocation>
        <location evidence="1">Cytoplasm</location>
    </subcellularLocation>
</comment>
<dbReference type="InterPro" id="IPR041677">
    <property type="entry name" value="DNA2/NAM7_AAA_11"/>
</dbReference>
<dbReference type="VEuPathDB" id="TriTrypDB:BSAL_68260"/>
<dbReference type="InterPro" id="IPR049080">
    <property type="entry name" value="MOV-10-like_beta-barrel"/>
</dbReference>
<evidence type="ECO:0000256" key="6">
    <source>
        <dbReference type="ARBA" id="ARBA00022806"/>
    </source>
</evidence>
<organism evidence="10 11">
    <name type="scientific">Bodo saltans</name>
    <name type="common">Flagellated protozoan</name>
    <dbReference type="NCBI Taxonomy" id="75058"/>
    <lineage>
        <taxon>Eukaryota</taxon>
        <taxon>Discoba</taxon>
        <taxon>Euglenozoa</taxon>
        <taxon>Kinetoplastea</taxon>
        <taxon>Metakinetoplastina</taxon>
        <taxon>Eubodonida</taxon>
        <taxon>Bodonidae</taxon>
        <taxon>Bodo</taxon>
    </lineage>
</organism>